<feature type="domain" description="BED-type" evidence="10">
    <location>
        <begin position="40"/>
        <end position="107"/>
    </location>
</feature>
<keyword evidence="4" id="KW-0862">Zinc</keyword>
<dbReference type="Gene3D" id="1.10.10.1070">
    <property type="entry name" value="Zinc finger, BED domain-containing"/>
    <property type="match status" value="1"/>
</dbReference>
<dbReference type="GO" id="GO:0008270">
    <property type="term" value="F:zinc ion binding"/>
    <property type="evidence" value="ECO:0007669"/>
    <property type="project" value="UniProtKB-KW"/>
</dbReference>
<evidence type="ECO:0000256" key="9">
    <source>
        <dbReference type="PROSITE-ProRule" id="PRU00027"/>
    </source>
</evidence>
<evidence type="ECO:0000256" key="1">
    <source>
        <dbReference type="ARBA" id="ARBA00004123"/>
    </source>
</evidence>
<dbReference type="GO" id="GO:0005634">
    <property type="term" value="C:nucleus"/>
    <property type="evidence" value="ECO:0007669"/>
    <property type="project" value="UniProtKB-SubCell"/>
</dbReference>
<evidence type="ECO:0000256" key="7">
    <source>
        <dbReference type="ARBA" id="ARBA00023163"/>
    </source>
</evidence>
<name>A0A0P4WAU3_SCYOL</name>
<reference evidence="11" key="1">
    <citation type="submission" date="2015-09" db="EMBL/GenBank/DDBJ databases">
        <title>Scylla olivacea transcriptome.</title>
        <authorList>
            <person name="Ikhwanuddin M."/>
        </authorList>
    </citation>
    <scope>NUCLEOTIDE SEQUENCE</scope>
</reference>
<dbReference type="EMBL" id="GDRN01073091">
    <property type="protein sequence ID" value="JAI63445.1"/>
    <property type="molecule type" value="Transcribed_RNA"/>
</dbReference>
<keyword evidence="3 9" id="KW-0863">Zinc-finger</keyword>
<dbReference type="AlphaFoldDB" id="A0A0P4WAU3"/>
<comment type="subcellular location">
    <subcellularLocation>
        <location evidence="1">Nucleus</location>
    </subcellularLocation>
</comment>
<evidence type="ECO:0000256" key="2">
    <source>
        <dbReference type="ARBA" id="ARBA00022723"/>
    </source>
</evidence>
<sequence length="609" mass="67960">MASYLRAKGMQEGNLSDLRRGVREKLRNGVFRLSRGRRGSRRSAVWEHFRMVEDEHGSSVGYAGCLHCLDVLRHDAHVSGTSSLFSHLRSCPGPAAHGGHLPEPAELSEVIVKEELVEDDSQHGQQQDPQLLEAFVDWLALDLMPSQVLHGEGFIRLAQLLVDCGTRQGTRDAFALLPTQAQVEARMAIRASEERQQLRAEMDDRTEQGVSLVLCESPVQQGPRVLLLRTLHDWRFQTRLLGLCPLPAHVADHDKQRASVATVLKKFELAEAWEKEFPLVSGSEVQGWETHVSCASQMLCKTVTHLLQAPQPQIQRVRDYLDKFRSLVRWAAAIQNKELMNRLPTDEEDQRSWLQTLAMVEGVCNMRAEIKRTGPRPELRSALGDTTQAEMKELITVLEPVRAAVTELEAPDAATLHKVVPWLLHLRNSCAIHAEDSETLAAMKTALQEGLDAHANPGHLHRVAVFFNPRMNSLKVLGAEEQQAVRQTVLHMTSREAPSASKGSTKTKAEGPLAYLEDAREDALTAEKEMEVYAIMRDAADPNDLLAWWQRNAPLLPLLAAAATRVLTIPASTSTSTFDIVSDKFLHLSTPESRIADDLVFLHSRLVRI</sequence>
<dbReference type="Pfam" id="PF05699">
    <property type="entry name" value="Dimer_Tnp_hAT"/>
    <property type="match status" value="1"/>
</dbReference>
<evidence type="ECO:0000259" key="10">
    <source>
        <dbReference type="PROSITE" id="PS50808"/>
    </source>
</evidence>
<dbReference type="InterPro" id="IPR003656">
    <property type="entry name" value="Znf_BED"/>
</dbReference>
<organism evidence="11">
    <name type="scientific">Scylla olivacea</name>
    <name type="common">Orange mud crab</name>
    <name type="synonym">Cancer olivacea</name>
    <dbReference type="NCBI Taxonomy" id="85551"/>
    <lineage>
        <taxon>Eukaryota</taxon>
        <taxon>Metazoa</taxon>
        <taxon>Ecdysozoa</taxon>
        <taxon>Arthropoda</taxon>
        <taxon>Crustacea</taxon>
        <taxon>Multicrustacea</taxon>
        <taxon>Malacostraca</taxon>
        <taxon>Eumalacostraca</taxon>
        <taxon>Eucarida</taxon>
        <taxon>Decapoda</taxon>
        <taxon>Pleocyemata</taxon>
        <taxon>Brachyura</taxon>
        <taxon>Eubrachyura</taxon>
        <taxon>Portunoidea</taxon>
        <taxon>Portunidae</taxon>
        <taxon>Portuninae</taxon>
        <taxon>Scylla</taxon>
    </lineage>
</organism>
<dbReference type="SMART" id="SM00614">
    <property type="entry name" value="ZnF_BED"/>
    <property type="match status" value="1"/>
</dbReference>
<dbReference type="PANTHER" id="PTHR46481">
    <property type="entry name" value="ZINC FINGER BED DOMAIN-CONTAINING PROTEIN 4"/>
    <property type="match status" value="1"/>
</dbReference>
<evidence type="ECO:0000256" key="6">
    <source>
        <dbReference type="ARBA" id="ARBA00023125"/>
    </source>
</evidence>
<dbReference type="GO" id="GO:0009791">
    <property type="term" value="P:post-embryonic development"/>
    <property type="evidence" value="ECO:0007669"/>
    <property type="project" value="UniProtKB-ARBA"/>
</dbReference>
<evidence type="ECO:0000256" key="4">
    <source>
        <dbReference type="ARBA" id="ARBA00022833"/>
    </source>
</evidence>
<evidence type="ECO:0000256" key="3">
    <source>
        <dbReference type="ARBA" id="ARBA00022771"/>
    </source>
</evidence>
<dbReference type="PANTHER" id="PTHR46481:SF10">
    <property type="entry name" value="ZINC FINGER BED DOMAIN-CONTAINING PROTEIN 39"/>
    <property type="match status" value="1"/>
</dbReference>
<keyword evidence="7" id="KW-0804">Transcription</keyword>
<proteinExistence type="predicted"/>
<dbReference type="PROSITE" id="PS50808">
    <property type="entry name" value="ZF_BED"/>
    <property type="match status" value="1"/>
</dbReference>
<evidence type="ECO:0000313" key="11">
    <source>
        <dbReference type="EMBL" id="JAI63445.1"/>
    </source>
</evidence>
<dbReference type="InterPro" id="IPR012337">
    <property type="entry name" value="RNaseH-like_sf"/>
</dbReference>
<dbReference type="InterPro" id="IPR052035">
    <property type="entry name" value="ZnF_BED_domain_contain"/>
</dbReference>
<dbReference type="GO" id="GO:0003677">
    <property type="term" value="F:DNA binding"/>
    <property type="evidence" value="ECO:0007669"/>
    <property type="project" value="UniProtKB-KW"/>
</dbReference>
<dbReference type="InterPro" id="IPR008906">
    <property type="entry name" value="HATC_C_dom"/>
</dbReference>
<dbReference type="SUPFAM" id="SSF53098">
    <property type="entry name" value="Ribonuclease H-like"/>
    <property type="match status" value="1"/>
</dbReference>
<keyword evidence="6" id="KW-0238">DNA-binding</keyword>
<dbReference type="GO" id="GO:0046983">
    <property type="term" value="F:protein dimerization activity"/>
    <property type="evidence" value="ECO:0007669"/>
    <property type="project" value="InterPro"/>
</dbReference>
<dbReference type="SUPFAM" id="SSF57667">
    <property type="entry name" value="beta-beta-alpha zinc fingers"/>
    <property type="match status" value="1"/>
</dbReference>
<dbReference type="SUPFAM" id="SSF140996">
    <property type="entry name" value="Hermes dimerisation domain"/>
    <property type="match status" value="1"/>
</dbReference>
<accession>A0A0P4WAU3</accession>
<keyword evidence="8" id="KW-0539">Nucleus</keyword>
<evidence type="ECO:0000256" key="8">
    <source>
        <dbReference type="ARBA" id="ARBA00023242"/>
    </source>
</evidence>
<evidence type="ECO:0000256" key="5">
    <source>
        <dbReference type="ARBA" id="ARBA00023015"/>
    </source>
</evidence>
<keyword evidence="2" id="KW-0479">Metal-binding</keyword>
<keyword evidence="5" id="KW-0805">Transcription regulation</keyword>
<dbReference type="InterPro" id="IPR036236">
    <property type="entry name" value="Znf_C2H2_sf"/>
</dbReference>
<protein>
    <recommendedName>
        <fullName evidence="10">BED-type domain-containing protein</fullName>
    </recommendedName>
</protein>